<dbReference type="EMBL" id="DXGF01000052">
    <property type="protein sequence ID" value="HIW83241.1"/>
    <property type="molecule type" value="Genomic_DNA"/>
</dbReference>
<accession>A0A9D1R7M9</accession>
<name>A0A9D1R7M9_9FIRM</name>
<evidence type="ECO:0000256" key="1">
    <source>
        <dbReference type="SAM" id="Phobius"/>
    </source>
</evidence>
<reference evidence="2" key="1">
    <citation type="journal article" date="2021" name="PeerJ">
        <title>Extensive microbial diversity within the chicken gut microbiome revealed by metagenomics and culture.</title>
        <authorList>
            <person name="Gilroy R."/>
            <person name="Ravi A."/>
            <person name="Getino M."/>
            <person name="Pursley I."/>
            <person name="Horton D.L."/>
            <person name="Alikhan N.F."/>
            <person name="Baker D."/>
            <person name="Gharbi K."/>
            <person name="Hall N."/>
            <person name="Watson M."/>
            <person name="Adriaenssens E.M."/>
            <person name="Foster-Nyarko E."/>
            <person name="Jarju S."/>
            <person name="Secka A."/>
            <person name="Antonio M."/>
            <person name="Oren A."/>
            <person name="Chaudhuri R.R."/>
            <person name="La Ragione R."/>
            <person name="Hildebrand F."/>
            <person name="Pallen M.J."/>
        </authorList>
    </citation>
    <scope>NUCLEOTIDE SEQUENCE</scope>
    <source>
        <strain evidence="2">ChiSxjej1B13-11762</strain>
    </source>
</reference>
<keyword evidence="1" id="KW-1133">Transmembrane helix</keyword>
<organism evidence="2 3">
    <name type="scientific">Candidatus Dorea gallistercoris</name>
    <dbReference type="NCBI Taxonomy" id="2838542"/>
    <lineage>
        <taxon>Bacteria</taxon>
        <taxon>Bacillati</taxon>
        <taxon>Bacillota</taxon>
        <taxon>Clostridia</taxon>
        <taxon>Lachnospirales</taxon>
        <taxon>Lachnospiraceae</taxon>
        <taxon>Dorea</taxon>
    </lineage>
</organism>
<evidence type="ECO:0000313" key="3">
    <source>
        <dbReference type="Proteomes" id="UP000824263"/>
    </source>
</evidence>
<proteinExistence type="predicted"/>
<keyword evidence="1" id="KW-0472">Membrane</keyword>
<keyword evidence="1" id="KW-0812">Transmembrane</keyword>
<sequence>MLIVTLVSALLPLKIWNMIVSDVLTGKIFIAVICEDFAVFIGSIGIIMIKDALKKELMNNFRLRHYKKIWKNVSGLCYDVESKQQKKNRREERL</sequence>
<feature type="transmembrane region" description="Helical" evidence="1">
    <location>
        <begin position="27"/>
        <end position="49"/>
    </location>
</feature>
<dbReference type="Proteomes" id="UP000824263">
    <property type="component" value="Unassembled WGS sequence"/>
</dbReference>
<protein>
    <submittedName>
        <fullName evidence="2">Uncharacterized protein</fullName>
    </submittedName>
</protein>
<evidence type="ECO:0000313" key="2">
    <source>
        <dbReference type="EMBL" id="HIW83241.1"/>
    </source>
</evidence>
<reference evidence="2" key="2">
    <citation type="submission" date="2021-04" db="EMBL/GenBank/DDBJ databases">
        <authorList>
            <person name="Gilroy R."/>
        </authorList>
    </citation>
    <scope>NUCLEOTIDE SEQUENCE</scope>
    <source>
        <strain evidence="2">ChiSxjej1B13-11762</strain>
    </source>
</reference>
<gene>
    <name evidence="2" type="ORF">H9873_02835</name>
</gene>
<comment type="caution">
    <text evidence="2">The sequence shown here is derived from an EMBL/GenBank/DDBJ whole genome shotgun (WGS) entry which is preliminary data.</text>
</comment>
<dbReference type="AlphaFoldDB" id="A0A9D1R7M9"/>